<dbReference type="Pfam" id="PF19633">
    <property type="entry name" value="SDG2_C"/>
    <property type="match status" value="1"/>
</dbReference>
<dbReference type="CDD" id="cd00084">
    <property type="entry name" value="HMG-box_SF"/>
    <property type="match status" value="1"/>
</dbReference>
<reference evidence="6" key="2">
    <citation type="submission" date="2021-04" db="EMBL/GenBank/DDBJ databases">
        <authorList>
            <person name="Podell S."/>
        </authorList>
    </citation>
    <scope>NUCLEOTIDE SEQUENCE</scope>
    <source>
        <strain evidence="6">Hildebrandi</strain>
    </source>
</reference>
<dbReference type="Proteomes" id="UP000693970">
    <property type="component" value="Unassembled WGS sequence"/>
</dbReference>
<gene>
    <name evidence="6" type="ORF">IV203_001248</name>
</gene>
<feature type="region of interest" description="Disordered" evidence="4">
    <location>
        <begin position="120"/>
        <end position="201"/>
    </location>
</feature>
<organism evidence="6 7">
    <name type="scientific">Nitzschia inconspicua</name>
    <dbReference type="NCBI Taxonomy" id="303405"/>
    <lineage>
        <taxon>Eukaryota</taxon>
        <taxon>Sar</taxon>
        <taxon>Stramenopiles</taxon>
        <taxon>Ochrophyta</taxon>
        <taxon>Bacillariophyta</taxon>
        <taxon>Bacillariophyceae</taxon>
        <taxon>Bacillariophycidae</taxon>
        <taxon>Bacillariales</taxon>
        <taxon>Bacillariaceae</taxon>
        <taxon>Nitzschia</taxon>
    </lineage>
</organism>
<proteinExistence type="predicted"/>
<accession>A0A9K3PR15</accession>
<feature type="compositionally biased region" description="Basic residues" evidence="4">
    <location>
        <begin position="145"/>
        <end position="154"/>
    </location>
</feature>
<keyword evidence="2" id="KW-0863">Zinc-finger</keyword>
<feature type="compositionally biased region" description="Low complexity" evidence="4">
    <location>
        <begin position="1874"/>
        <end position="1887"/>
    </location>
</feature>
<dbReference type="GO" id="GO:0008270">
    <property type="term" value="F:zinc ion binding"/>
    <property type="evidence" value="ECO:0007669"/>
    <property type="project" value="UniProtKB-KW"/>
</dbReference>
<evidence type="ECO:0000313" key="6">
    <source>
        <dbReference type="EMBL" id="KAG7356562.1"/>
    </source>
</evidence>
<keyword evidence="3" id="KW-0862">Zinc</keyword>
<dbReference type="InterPro" id="IPR045606">
    <property type="entry name" value="ATXR3_C"/>
</dbReference>
<feature type="compositionally biased region" description="Polar residues" evidence="4">
    <location>
        <begin position="1978"/>
        <end position="1989"/>
    </location>
</feature>
<feature type="compositionally biased region" description="Acidic residues" evidence="4">
    <location>
        <begin position="1893"/>
        <end position="1902"/>
    </location>
</feature>
<evidence type="ECO:0000256" key="2">
    <source>
        <dbReference type="ARBA" id="ARBA00022771"/>
    </source>
</evidence>
<dbReference type="InterPro" id="IPR001214">
    <property type="entry name" value="SET_dom"/>
</dbReference>
<reference evidence="6" key="1">
    <citation type="journal article" date="2021" name="Sci. Rep.">
        <title>Diploid genomic architecture of Nitzschia inconspicua, an elite biomass production diatom.</title>
        <authorList>
            <person name="Oliver A."/>
            <person name="Podell S."/>
            <person name="Pinowska A."/>
            <person name="Traller J.C."/>
            <person name="Smith S.R."/>
            <person name="McClure R."/>
            <person name="Beliaev A."/>
            <person name="Bohutskyi P."/>
            <person name="Hill E.A."/>
            <person name="Rabines A."/>
            <person name="Zheng H."/>
            <person name="Allen L.Z."/>
            <person name="Kuo A."/>
            <person name="Grigoriev I.V."/>
            <person name="Allen A.E."/>
            <person name="Hazlebeck D."/>
            <person name="Allen E.E."/>
        </authorList>
    </citation>
    <scope>NUCLEOTIDE SEQUENCE</scope>
    <source>
        <strain evidence="6">Hildebrandi</strain>
    </source>
</reference>
<feature type="region of interest" description="Disordered" evidence="4">
    <location>
        <begin position="16"/>
        <end position="36"/>
    </location>
</feature>
<feature type="compositionally biased region" description="Basic and acidic residues" evidence="4">
    <location>
        <begin position="2143"/>
        <end position="2171"/>
    </location>
</feature>
<evidence type="ECO:0000256" key="1">
    <source>
        <dbReference type="ARBA" id="ARBA00022723"/>
    </source>
</evidence>
<feature type="compositionally biased region" description="Polar residues" evidence="4">
    <location>
        <begin position="2069"/>
        <end position="2080"/>
    </location>
</feature>
<protein>
    <submittedName>
        <fullName evidence="6">CW-type zinc finger domain containing protein</fullName>
    </submittedName>
</protein>
<feature type="region of interest" description="Disordered" evidence="4">
    <location>
        <begin position="996"/>
        <end position="1030"/>
    </location>
</feature>
<keyword evidence="7" id="KW-1185">Reference proteome</keyword>
<feature type="compositionally biased region" description="Basic and acidic residues" evidence="4">
    <location>
        <begin position="2368"/>
        <end position="2382"/>
    </location>
</feature>
<evidence type="ECO:0000256" key="4">
    <source>
        <dbReference type="SAM" id="MobiDB-lite"/>
    </source>
</evidence>
<dbReference type="PROSITE" id="PS51050">
    <property type="entry name" value="ZF_CW"/>
    <property type="match status" value="1"/>
</dbReference>
<feature type="compositionally biased region" description="Basic and acidic residues" evidence="4">
    <location>
        <begin position="996"/>
        <end position="1011"/>
    </location>
</feature>
<name>A0A9K3PR15_9STRA</name>
<feature type="compositionally biased region" description="Basic and acidic residues" evidence="4">
    <location>
        <begin position="1992"/>
        <end position="2005"/>
    </location>
</feature>
<evidence type="ECO:0000256" key="3">
    <source>
        <dbReference type="ARBA" id="ARBA00022833"/>
    </source>
</evidence>
<dbReference type="SMART" id="SM00317">
    <property type="entry name" value="SET"/>
    <property type="match status" value="1"/>
</dbReference>
<dbReference type="PANTHER" id="PTHR46655">
    <property type="entry name" value="HISTONE-LYSINE N-METHYLTRANSFERASE ATXR3"/>
    <property type="match status" value="1"/>
</dbReference>
<sequence length="2535" mass="287582">MDSSAALSDAAIQQPISDAVNGAASPSARSKETEKVLRRGDLARILGRKDKKLRDHHQGDLGRVVRSIPKSECDKIFDDKDDYDPHPFVYDIELVLGGKLMAVRRSELQYTTAFEEGMTGEFRQKRDRKPKEDVSDILAESTRKGTAKKQKKTTGKTANTQAGKKRGASGNNTKGSKTKKQKGSLSTPEQLLLPSNSNNGLDMFERHRREFERSLSRLEKADVYGYFTSLDIPPEYDECYDTPTSQTNDSNALTTFATQNPPNSSDIPLESSQILQPPTLSVHSITGADTSSIVTHDSTPEKPLHRLSNNFIGSSSMDGPPFNFAILRKRLEHGRYILDREQFEIEQRIKLLTPYYKSIGKKIPSGRKKLPNFWVHHKKGIDWDLFRDDVIGMCDAAVHRHGDFVTDSGAGTVKGGAKKIKELMDQIYDKIAKKQHLEMEISNDSYRYTAAMNASPNTEAAMQGKRWRREAFSERKYEKLRNDVVCAGLSELDERIAAYELKTSLPDSFVGLAYTYNDNGQSEGWMKAMLNDAHISNEQQSAAIALSSDEGVIKAQVAASMETLLMAVQDRVMTEKGVLEQPELKSANWECKTDDASEKSGVAEIIEQPVWGMDCYTRRNVAICLETEFDADTVHSFVEKWLLPAINACPVDLAYNLSNAALILEGLPFDMSSSLDQDAGTTMEEWRGTLLGKALIKKIDESSPSWLKAAAHVLRRAITSLGQDFFRVHPKGHGSIVLCPKIEPNRLVTYYRGEVYPSWRWGEKMDAISVIQQKKGLKPRLPDFYNMALERPQSDPRGYGLLFVDASRKSGYGSMLSHSCNPSCEVKVVALNGELTLAMTTLREMTIGEEVTFDYNAATDSLHEYQAAVCLCGNVQCRGSFLHFAMADCYQQVLNRNSPIAVLLSQLIKGCTKQVMAEDDDKILKRHGFQSAVFGAISVNRRIVNSAETTNMPLDSMEIVPIWLRTFVADTLRYIEYERRALPIALLCNEITKDNEKEKKKKDSSEPEATKKPVLPKKGSSGLKKGTQCATKPVVEKPIKGHKPEPTFFFFSNRRREYFQSKLLLLSSENANLTGLALESELKRLASAEWKTLGIEEKEKWKALAYDEWKKNGGEEKARLEAERLSRLDKGKASTSESLETKVRRTVKSSIEERHVAEPADRITFQAADAEGIRAMEQRIQQLTQSLSRVGRVLDRHREVKLRQQEDLASNEEIFSPALLRGLAHSPLSIMPDEHVIAWMWNHENGIVRTLLRMAQDEICVSPDMYMALRLTESKFSELANFGSPWEEGDEGLDPVISPSEGRKILNDALMEFRTKLLEGMDKMATDIKSKKASAREIEKRKSQQAKTISRITTPCDQSKIRLVVKFVLNELVDTVEEKFKSELGSHETPKSNPETLEITEPWLLNYNKRFKIEKAADLLLLYARTSTFFRLVPYEALKSSPIEVYARELGNEVPLSIVDRDQEMVTPGMRSSDNSHDKGEVVVGVNADDMSESSMPSTQENGTRGKVSGLCDPEDIISEVVVGYQGEYVLSQLLQWYNAGLEQKPGIPDMLGCCILPSMTGCWSIDATKVANSSTDKSTSYRVKIRPRLVEWLKDPYKRGGPWPDELRRHFVDKDEETPLDAAALSWLPIGSPILDLLVTGDDFNMMAILNLLGSDLSGSGDSHEGLMSTVDHGRPAQAVSNWVQCENPSCQKWRKIPWHVDIDMLSEKFVCSDNVWNTASASCDAPEDTWDEENDACVDADGSVKPREVARPEETKGSIVSTDTSSCKLTDFRLKARFDVLRTVKKNKWSAATVVDIDFVGVTKKVKFHFPRTDATQDEWLDAGSNRIAPLHTHTIRPQLRHVKKSDPRSKTECENKVSKGKKKQKKEALGDDASFDSSFAMASSENGNETLDDENEYEEVGVGSVEDYEQIGDADTEQSEDEEMELVDHDDDEEEFSGDNDDEDDGLDDEIKDDSDDSDDEVVEEKTHKGAKSISAATVTDHSSPDGSPKGDRDRSTDKTHGTAESTEFSIDGENSMKIPKKKKLALQSGQGVDPSRIPKKKKSDNTTKPILGLGHQKKSKEESLRSASTPNVSFGNNPMRRNVLQPAGSNITEPEKKNNGYNRTRALELARDWEQWKRKAQQSSPNRPPNNHYLQLRKSSIDRNVELRLNRDSLKEGRVKTSDEHKSSAGSSLGDRHRRIEESRANMSELESPRRYHLHRDELNTAYGGRVINRTGEPQDYRVREAAFPSPSNGIKPDDFRLTPLKHERRPSDHYPINNRYEDRLFDMETSPREYARRYDERPHNVYRSEEMYSREEGTRHRFHDDEYLNHSRAELFHRYDYPRSYESNIESNHRPQDDPFHSTKYKLDDHLQPERQPLSQRGFEVEKPKKPAKRGYEVVRTPSPKRKGYDIEEKMASPSERAYRFEDKLMEDEDLPRRESHYDDRVELDYRTEGRHRTDAGTPNKHDGTPLRDDDSYRSHQRGDGRHRDDYSRHEYDDRRSIYDRRRDDRRYESPRSSRRGDHRGRDEYAHRAQEYARRLGRYYEDGYRR</sequence>
<feature type="region of interest" description="Disordered" evidence="4">
    <location>
        <begin position="2356"/>
        <end position="2535"/>
    </location>
</feature>
<evidence type="ECO:0000259" key="5">
    <source>
        <dbReference type="PROSITE" id="PS51050"/>
    </source>
</evidence>
<dbReference type="InterPro" id="IPR011124">
    <property type="entry name" value="Znf_CW"/>
</dbReference>
<feature type="region of interest" description="Disordered" evidence="4">
    <location>
        <begin position="1842"/>
        <end position="2196"/>
    </location>
</feature>
<dbReference type="EMBL" id="JAGRRH010000015">
    <property type="protein sequence ID" value="KAG7356562.1"/>
    <property type="molecule type" value="Genomic_DNA"/>
</dbReference>
<dbReference type="Pfam" id="PF00856">
    <property type="entry name" value="SET"/>
    <property type="match status" value="1"/>
</dbReference>
<dbReference type="Pfam" id="PF07496">
    <property type="entry name" value="zf-CW"/>
    <property type="match status" value="1"/>
</dbReference>
<feature type="compositionally biased region" description="Basic and acidic residues" evidence="4">
    <location>
        <begin position="2392"/>
        <end position="2413"/>
    </location>
</feature>
<feature type="compositionally biased region" description="Low complexity" evidence="4">
    <location>
        <begin position="1017"/>
        <end position="1026"/>
    </location>
</feature>
<feature type="compositionally biased region" description="Basic and acidic residues" evidence="4">
    <location>
        <begin position="2109"/>
        <end position="2121"/>
    </location>
</feature>
<feature type="compositionally biased region" description="Acidic residues" evidence="4">
    <location>
        <begin position="1909"/>
        <end position="1966"/>
    </location>
</feature>
<dbReference type="OrthoDB" id="308383at2759"/>
<feature type="compositionally biased region" description="Basic and acidic residues" evidence="4">
    <location>
        <begin position="2420"/>
        <end position="2535"/>
    </location>
</feature>
<keyword evidence="1" id="KW-0479">Metal-binding</keyword>
<feature type="domain" description="CW-type" evidence="5">
    <location>
        <begin position="1678"/>
        <end position="1733"/>
    </location>
</feature>
<evidence type="ECO:0000313" key="7">
    <source>
        <dbReference type="Proteomes" id="UP000693970"/>
    </source>
</evidence>
<comment type="caution">
    <text evidence="6">The sequence shown here is derived from an EMBL/GenBank/DDBJ whole genome shotgun (WGS) entry which is preliminary data.</text>
</comment>
<feature type="compositionally biased region" description="Basic and acidic residues" evidence="4">
    <location>
        <begin position="2178"/>
        <end position="2188"/>
    </location>
</feature>
<feature type="compositionally biased region" description="Basic and acidic residues" evidence="4">
    <location>
        <begin position="1847"/>
        <end position="1860"/>
    </location>
</feature>
<dbReference type="PANTHER" id="PTHR46655:SF1">
    <property type="entry name" value="HISTONE-LYSINE N-METHYLTRANSFERASE ATXR3"/>
    <property type="match status" value="1"/>
</dbReference>